<dbReference type="SUPFAM" id="SSF52833">
    <property type="entry name" value="Thioredoxin-like"/>
    <property type="match status" value="1"/>
</dbReference>
<keyword evidence="2" id="KW-1185">Reference proteome</keyword>
<proteinExistence type="predicted"/>
<dbReference type="InterPro" id="IPR036249">
    <property type="entry name" value="Thioredoxin-like_sf"/>
</dbReference>
<accession>A0ABZ2PZL8</accession>
<sequence length="111" mass="12298">MTSFYQHHVFFCLNQRDPGERPSCANCGAQAMQEYAKRRIKALGLAGEGKVRINKAGCLDRCELGPVLVVYPDATWYTYVDEADIDEIIDSHLVGGRIVERLLVDAPRGGA</sequence>
<dbReference type="RefSeq" id="WP_013436434.1">
    <property type="nucleotide sequence ID" value="NZ_CP062171.1"/>
</dbReference>
<name>A0ABZ2PZL8_9BURK</name>
<protein>
    <submittedName>
        <fullName evidence="1">NAD(P)H-dependent oxidoreductase subunit E</fullName>
    </submittedName>
</protein>
<dbReference type="Pfam" id="PF01257">
    <property type="entry name" value="2Fe-2S_thioredx"/>
    <property type="match status" value="1"/>
</dbReference>
<organism evidence="1 2">
    <name type="scientific">Mycetohabitans rhizoxinica</name>
    <dbReference type="NCBI Taxonomy" id="412963"/>
    <lineage>
        <taxon>Bacteria</taxon>
        <taxon>Pseudomonadati</taxon>
        <taxon>Pseudomonadota</taxon>
        <taxon>Betaproteobacteria</taxon>
        <taxon>Burkholderiales</taxon>
        <taxon>Burkholderiaceae</taxon>
        <taxon>Mycetohabitans</taxon>
    </lineage>
</organism>
<reference evidence="1 2" key="1">
    <citation type="submission" date="2020-09" db="EMBL/GenBank/DDBJ databases">
        <title>Genome sequences of Mycetohabitans spp.</title>
        <authorList>
            <person name="Carter M.E."/>
            <person name="Carpenter S.C.D."/>
            <person name="Bogdanove A.J."/>
        </authorList>
    </citation>
    <scope>NUCLEOTIDE SEQUENCE [LARGE SCALE GENOMIC DNA]</scope>
    <source>
        <strain evidence="1 2">B12</strain>
    </source>
</reference>
<evidence type="ECO:0000313" key="1">
    <source>
        <dbReference type="EMBL" id="WXK40452.1"/>
    </source>
</evidence>
<evidence type="ECO:0000313" key="2">
    <source>
        <dbReference type="Proteomes" id="UP001493153"/>
    </source>
</evidence>
<dbReference type="Proteomes" id="UP001493153">
    <property type="component" value="Chromosome"/>
</dbReference>
<gene>
    <name evidence="1" type="ORF">IHE29_14720</name>
</gene>
<dbReference type="EMBL" id="CP062176">
    <property type="protein sequence ID" value="WXK40452.1"/>
    <property type="molecule type" value="Genomic_DNA"/>
</dbReference>
<dbReference type="Gene3D" id="3.40.30.10">
    <property type="entry name" value="Glutaredoxin"/>
    <property type="match status" value="1"/>
</dbReference>
<dbReference type="CDD" id="cd02980">
    <property type="entry name" value="TRX_Fd_family"/>
    <property type="match status" value="1"/>
</dbReference>